<dbReference type="GeneID" id="112493352"/>
<evidence type="ECO:0000256" key="3">
    <source>
        <dbReference type="ARBA" id="ARBA00023204"/>
    </source>
</evidence>
<keyword evidence="2" id="KW-0378">Hydrolase</keyword>
<sequence>MPEVVDIGDPMTKVMVGTVENRLFKPLNEIMRRQLDPIWHSLGKKTKQLVSNLEDSLRKLLDYLERYLNEYAKGSVYLIVYHI</sequence>
<evidence type="ECO:0000313" key="5">
    <source>
        <dbReference type="RefSeq" id="XP_060674063.1"/>
    </source>
</evidence>
<dbReference type="RefSeq" id="XP_060674063.1">
    <property type="nucleotide sequence ID" value="XM_060818080.1"/>
</dbReference>
<dbReference type="Proteomes" id="UP001652623">
    <property type="component" value="Chromosome 6"/>
</dbReference>
<keyword evidence="4" id="KW-1185">Reference proteome</keyword>
<organism evidence="4 5">
    <name type="scientific">Ziziphus jujuba</name>
    <name type="common">Chinese jujube</name>
    <name type="synonym">Ziziphus sativa</name>
    <dbReference type="NCBI Taxonomy" id="326968"/>
    <lineage>
        <taxon>Eukaryota</taxon>
        <taxon>Viridiplantae</taxon>
        <taxon>Streptophyta</taxon>
        <taxon>Embryophyta</taxon>
        <taxon>Tracheophyta</taxon>
        <taxon>Spermatophyta</taxon>
        <taxon>Magnoliopsida</taxon>
        <taxon>eudicotyledons</taxon>
        <taxon>Gunneridae</taxon>
        <taxon>Pentapetalae</taxon>
        <taxon>rosids</taxon>
        <taxon>fabids</taxon>
        <taxon>Rosales</taxon>
        <taxon>Rhamnaceae</taxon>
        <taxon>Paliureae</taxon>
        <taxon>Ziziphus</taxon>
    </lineage>
</organism>
<evidence type="ECO:0000313" key="4">
    <source>
        <dbReference type="Proteomes" id="UP001652623"/>
    </source>
</evidence>
<keyword evidence="3" id="KW-0234">DNA repair</keyword>
<evidence type="ECO:0000256" key="1">
    <source>
        <dbReference type="ARBA" id="ARBA00022763"/>
    </source>
</evidence>
<proteinExistence type="predicted"/>
<protein>
    <submittedName>
        <fullName evidence="5">DNA repair endonuclease UVH1-like</fullName>
    </submittedName>
</protein>
<reference evidence="5" key="1">
    <citation type="submission" date="2025-08" db="UniProtKB">
        <authorList>
            <consortium name="RefSeq"/>
        </authorList>
    </citation>
    <scope>IDENTIFICATION</scope>
    <source>
        <tissue evidence="5">Seedling</tissue>
    </source>
</reference>
<dbReference type="PANTHER" id="PTHR10150">
    <property type="entry name" value="DNA REPAIR ENDONUCLEASE XPF"/>
    <property type="match status" value="1"/>
</dbReference>
<accession>A0ABM4ABG1</accession>
<gene>
    <name evidence="5" type="primary">LOC112493352</name>
</gene>
<dbReference type="PANTHER" id="PTHR10150:SF0">
    <property type="entry name" value="DNA REPAIR ENDONUCLEASE XPF"/>
    <property type="match status" value="1"/>
</dbReference>
<name>A0ABM4ABG1_ZIZJJ</name>
<keyword evidence="1" id="KW-0227">DNA damage</keyword>
<evidence type="ECO:0000256" key="2">
    <source>
        <dbReference type="ARBA" id="ARBA00022801"/>
    </source>
</evidence>